<dbReference type="SMART" id="SM00355">
    <property type="entry name" value="ZnF_C2H2"/>
    <property type="match status" value="2"/>
</dbReference>
<organism evidence="10 11">
    <name type="scientific">Polychaeton citri CBS 116435</name>
    <dbReference type="NCBI Taxonomy" id="1314669"/>
    <lineage>
        <taxon>Eukaryota</taxon>
        <taxon>Fungi</taxon>
        <taxon>Dikarya</taxon>
        <taxon>Ascomycota</taxon>
        <taxon>Pezizomycotina</taxon>
        <taxon>Dothideomycetes</taxon>
        <taxon>Dothideomycetidae</taxon>
        <taxon>Capnodiales</taxon>
        <taxon>Capnodiaceae</taxon>
        <taxon>Polychaeton</taxon>
    </lineage>
</organism>
<dbReference type="OrthoDB" id="8117402at2759"/>
<dbReference type="Gene3D" id="3.30.160.60">
    <property type="entry name" value="Classic Zinc Finger"/>
    <property type="match status" value="1"/>
</dbReference>
<keyword evidence="11" id="KW-1185">Reference proteome</keyword>
<accession>A0A9P4Q7C0</accession>
<sequence>MMSPAVADAGSSSYQPFQCSVCQSRFTRHENLKRHAALHSRSKDETSISCNLCGVTFSRRDLHHRHMKRKHPEQRDSRAVKRPRRDSAAATGWEDGWTSQGDRATSTSPEGGRHDLTPQATGDKEEVEMDSLAWRAFGQRQLEQDSRTEQADCDDNLASTSTSAGDKCSPDVSDTPTQHSMAEARYMGHLVQEAHDLEQNLNLEASLLEASYQFGSPLFPTNTSQSTSSRPDSDSGNFSQCIPDGLSPRDLPYLQGDWFPSPSQVTRGFDLYFAHVSEFLPFLHRPTFNPIHTPPRLTLGILCLGYQYGDDPDYGEQAGSGARLSLRCFHRARVSMALDGGNTDDQAHSIGIVQTYLLLQICAMMYLCGKDSSYGPKMHSEMISLARSGGLMQPILIEPATTGDLEALWREFIKAESHKRTILAIHQIDSLWYQFLSVPRSLSHLEIKHELPCPEDCWMASSSSQWAHRQLLQRRSTPSVQYADAVRCFLAPEPDVSALPAFDPYGAINIAQFLLSSAREISGWSTMTGRLSFERFDSLRSSLVALDPFIRPNAELAKTTHAVSCEATWQMAMIELQMWSPSHTCGVVQENLDAALSQSTYLTSSCELPFEIDTAKTIQPHIDWFLLHLEETLVPDREPPWIALYAYKVFLIAWHFVRAGLANAMRVVGVPDGDIEGAIAWAMKVFQRRQQLQLGKLIINCLAVLSK</sequence>
<feature type="compositionally biased region" description="Polar residues" evidence="8">
    <location>
        <begin position="97"/>
        <end position="109"/>
    </location>
</feature>
<keyword evidence="4 7" id="KW-0863">Zinc-finger</keyword>
<feature type="domain" description="C2H2-type" evidence="9">
    <location>
        <begin position="17"/>
        <end position="44"/>
    </location>
</feature>
<protein>
    <recommendedName>
        <fullName evidence="9">C2H2-type domain-containing protein</fullName>
    </recommendedName>
</protein>
<dbReference type="PROSITE" id="PS50157">
    <property type="entry name" value="ZINC_FINGER_C2H2_2"/>
    <property type="match status" value="2"/>
</dbReference>
<evidence type="ECO:0000256" key="3">
    <source>
        <dbReference type="ARBA" id="ARBA00022737"/>
    </source>
</evidence>
<evidence type="ECO:0000256" key="4">
    <source>
        <dbReference type="ARBA" id="ARBA00022771"/>
    </source>
</evidence>
<feature type="domain" description="C2H2-type" evidence="9">
    <location>
        <begin position="48"/>
        <end position="76"/>
    </location>
</feature>
<dbReference type="SUPFAM" id="SSF57667">
    <property type="entry name" value="beta-beta-alpha zinc fingers"/>
    <property type="match status" value="1"/>
</dbReference>
<proteinExistence type="predicted"/>
<dbReference type="PANTHER" id="PTHR40626">
    <property type="entry name" value="MIP31509P"/>
    <property type="match status" value="1"/>
</dbReference>
<dbReference type="GO" id="GO:0000785">
    <property type="term" value="C:chromatin"/>
    <property type="evidence" value="ECO:0007669"/>
    <property type="project" value="TreeGrafter"/>
</dbReference>
<dbReference type="InterPro" id="IPR036236">
    <property type="entry name" value="Znf_C2H2_sf"/>
</dbReference>
<feature type="region of interest" description="Disordered" evidence="8">
    <location>
        <begin position="219"/>
        <end position="241"/>
    </location>
</feature>
<dbReference type="GO" id="GO:0006351">
    <property type="term" value="P:DNA-templated transcription"/>
    <property type="evidence" value="ECO:0007669"/>
    <property type="project" value="InterPro"/>
</dbReference>
<keyword evidence="2" id="KW-0479">Metal-binding</keyword>
<keyword evidence="5" id="KW-0862">Zinc</keyword>
<dbReference type="EMBL" id="MU003798">
    <property type="protein sequence ID" value="KAF2720608.1"/>
    <property type="molecule type" value="Genomic_DNA"/>
</dbReference>
<evidence type="ECO:0000256" key="8">
    <source>
        <dbReference type="SAM" id="MobiDB-lite"/>
    </source>
</evidence>
<reference evidence="10" key="1">
    <citation type="journal article" date="2020" name="Stud. Mycol.">
        <title>101 Dothideomycetes genomes: a test case for predicting lifestyles and emergence of pathogens.</title>
        <authorList>
            <person name="Haridas S."/>
            <person name="Albert R."/>
            <person name="Binder M."/>
            <person name="Bloem J."/>
            <person name="Labutti K."/>
            <person name="Salamov A."/>
            <person name="Andreopoulos B."/>
            <person name="Baker S."/>
            <person name="Barry K."/>
            <person name="Bills G."/>
            <person name="Bluhm B."/>
            <person name="Cannon C."/>
            <person name="Castanera R."/>
            <person name="Culley D."/>
            <person name="Daum C."/>
            <person name="Ezra D."/>
            <person name="Gonzalez J."/>
            <person name="Henrissat B."/>
            <person name="Kuo A."/>
            <person name="Liang C."/>
            <person name="Lipzen A."/>
            <person name="Lutzoni F."/>
            <person name="Magnuson J."/>
            <person name="Mondo S."/>
            <person name="Nolan M."/>
            <person name="Ohm R."/>
            <person name="Pangilinan J."/>
            <person name="Park H.-J."/>
            <person name="Ramirez L."/>
            <person name="Alfaro M."/>
            <person name="Sun H."/>
            <person name="Tritt A."/>
            <person name="Yoshinaga Y."/>
            <person name="Zwiers L.-H."/>
            <person name="Turgeon B."/>
            <person name="Goodwin S."/>
            <person name="Spatafora J."/>
            <person name="Crous P."/>
            <person name="Grigoriev I."/>
        </authorList>
    </citation>
    <scope>NUCLEOTIDE SEQUENCE</scope>
    <source>
        <strain evidence="10">CBS 116435</strain>
    </source>
</reference>
<feature type="region of interest" description="Disordered" evidence="8">
    <location>
        <begin position="140"/>
        <end position="177"/>
    </location>
</feature>
<dbReference type="CDD" id="cd12148">
    <property type="entry name" value="fungal_TF_MHR"/>
    <property type="match status" value="1"/>
</dbReference>
<evidence type="ECO:0000256" key="6">
    <source>
        <dbReference type="ARBA" id="ARBA00023242"/>
    </source>
</evidence>
<evidence type="ECO:0000313" key="11">
    <source>
        <dbReference type="Proteomes" id="UP000799441"/>
    </source>
</evidence>
<dbReference type="GO" id="GO:0000978">
    <property type="term" value="F:RNA polymerase II cis-regulatory region sequence-specific DNA binding"/>
    <property type="evidence" value="ECO:0007669"/>
    <property type="project" value="InterPro"/>
</dbReference>
<dbReference type="PANTHER" id="PTHR40626:SF11">
    <property type="entry name" value="ZINC FINGER PROTEIN YPR022C"/>
    <property type="match status" value="1"/>
</dbReference>
<dbReference type="GO" id="GO:0008270">
    <property type="term" value="F:zinc ion binding"/>
    <property type="evidence" value="ECO:0007669"/>
    <property type="project" value="UniProtKB-KW"/>
</dbReference>
<feature type="region of interest" description="Disordered" evidence="8">
    <location>
        <begin position="63"/>
        <end position="126"/>
    </location>
</feature>
<dbReference type="PROSITE" id="PS00028">
    <property type="entry name" value="ZINC_FINGER_C2H2_1"/>
    <property type="match status" value="2"/>
</dbReference>
<dbReference type="GO" id="GO:0005634">
    <property type="term" value="C:nucleus"/>
    <property type="evidence" value="ECO:0007669"/>
    <property type="project" value="UniProtKB-SubCell"/>
</dbReference>
<evidence type="ECO:0000259" key="9">
    <source>
        <dbReference type="PROSITE" id="PS50157"/>
    </source>
</evidence>
<feature type="compositionally biased region" description="Basic residues" evidence="8">
    <location>
        <begin position="63"/>
        <end position="72"/>
    </location>
</feature>
<dbReference type="AlphaFoldDB" id="A0A9P4Q7C0"/>
<evidence type="ECO:0000256" key="1">
    <source>
        <dbReference type="ARBA" id="ARBA00004123"/>
    </source>
</evidence>
<dbReference type="InterPro" id="IPR007219">
    <property type="entry name" value="XnlR_reg_dom"/>
</dbReference>
<comment type="caution">
    <text evidence="10">The sequence shown here is derived from an EMBL/GenBank/DDBJ whole genome shotgun (WGS) entry which is preliminary data.</text>
</comment>
<comment type="subcellular location">
    <subcellularLocation>
        <location evidence="1">Nucleus</location>
    </subcellularLocation>
</comment>
<keyword evidence="3" id="KW-0677">Repeat</keyword>
<dbReference type="GO" id="GO:0000981">
    <property type="term" value="F:DNA-binding transcription factor activity, RNA polymerase II-specific"/>
    <property type="evidence" value="ECO:0007669"/>
    <property type="project" value="InterPro"/>
</dbReference>
<evidence type="ECO:0000256" key="2">
    <source>
        <dbReference type="ARBA" id="ARBA00022723"/>
    </source>
</evidence>
<evidence type="ECO:0000256" key="7">
    <source>
        <dbReference type="PROSITE-ProRule" id="PRU00042"/>
    </source>
</evidence>
<dbReference type="Proteomes" id="UP000799441">
    <property type="component" value="Unassembled WGS sequence"/>
</dbReference>
<dbReference type="InterPro" id="IPR051059">
    <property type="entry name" value="VerF-like"/>
</dbReference>
<dbReference type="Pfam" id="PF04082">
    <property type="entry name" value="Fungal_trans"/>
    <property type="match status" value="1"/>
</dbReference>
<gene>
    <name evidence="10" type="ORF">K431DRAFT_285711</name>
</gene>
<keyword evidence="6" id="KW-0539">Nucleus</keyword>
<name>A0A9P4Q7C0_9PEZI</name>
<evidence type="ECO:0000313" key="10">
    <source>
        <dbReference type="EMBL" id="KAF2720608.1"/>
    </source>
</evidence>
<dbReference type="InterPro" id="IPR013087">
    <property type="entry name" value="Znf_C2H2_type"/>
</dbReference>
<evidence type="ECO:0000256" key="5">
    <source>
        <dbReference type="ARBA" id="ARBA00022833"/>
    </source>
</evidence>